<dbReference type="WBParaSite" id="ES5_v2.g8708.t1">
    <property type="protein sequence ID" value="ES5_v2.g8708.t1"/>
    <property type="gene ID" value="ES5_v2.g8708"/>
</dbReference>
<proteinExistence type="predicted"/>
<evidence type="ECO:0000313" key="2">
    <source>
        <dbReference type="WBParaSite" id="ES5_v2.g8708.t1"/>
    </source>
</evidence>
<reference evidence="2" key="1">
    <citation type="submission" date="2022-11" db="UniProtKB">
        <authorList>
            <consortium name="WormBaseParasite"/>
        </authorList>
    </citation>
    <scope>IDENTIFICATION</scope>
</reference>
<accession>A0AC34GV21</accession>
<sequence>MPILTKGDILEVRSLGYAHYAIVVDYGNVNDKVTVVHVQGDDGQKANKSARVIEEVYLKFLVAYHAGLMLRANELDNTYQPYSSDEIVRRARSKGPVRAGVGLHSTAGIRSQNDSDGFRKAIVAETKYAQVDVGRARATVGASVTTGVTASADGIGVQVLGTGYQIGRETKISYFGNSIGIRWW</sequence>
<dbReference type="Proteomes" id="UP000887579">
    <property type="component" value="Unplaced"/>
</dbReference>
<name>A0AC34GV21_9BILA</name>
<evidence type="ECO:0000313" key="1">
    <source>
        <dbReference type="Proteomes" id="UP000887579"/>
    </source>
</evidence>
<protein>
    <submittedName>
        <fullName evidence="2">Uncharacterized protein</fullName>
    </submittedName>
</protein>
<organism evidence="1 2">
    <name type="scientific">Panagrolaimus sp. ES5</name>
    <dbReference type="NCBI Taxonomy" id="591445"/>
    <lineage>
        <taxon>Eukaryota</taxon>
        <taxon>Metazoa</taxon>
        <taxon>Ecdysozoa</taxon>
        <taxon>Nematoda</taxon>
        <taxon>Chromadorea</taxon>
        <taxon>Rhabditida</taxon>
        <taxon>Tylenchina</taxon>
        <taxon>Panagrolaimomorpha</taxon>
        <taxon>Panagrolaimoidea</taxon>
        <taxon>Panagrolaimidae</taxon>
        <taxon>Panagrolaimus</taxon>
    </lineage>
</organism>